<dbReference type="Proteomes" id="UP000031390">
    <property type="component" value="Unassembled WGS sequence"/>
</dbReference>
<reference evidence="1 2" key="1">
    <citation type="submission" date="2014-12" db="EMBL/GenBank/DDBJ databases">
        <title>Genome sequence of Morococcus cerebrosus.</title>
        <authorList>
            <person name="Shin S.-K."/>
            <person name="Yi H."/>
        </authorList>
    </citation>
    <scope>NUCLEOTIDE SEQUENCE [LARGE SCALE GENOMIC DNA]</scope>
    <source>
        <strain evidence="1 2">CIP 81.93</strain>
    </source>
</reference>
<dbReference type="AlphaFoldDB" id="A0A0C1HEU2"/>
<gene>
    <name evidence="1" type="ORF">MCC93_03970</name>
</gene>
<accession>A0A0C1HEU2</accession>
<organism evidence="1 2">
    <name type="scientific">Morococcus cerebrosus</name>
    <dbReference type="NCBI Taxonomy" id="1056807"/>
    <lineage>
        <taxon>Bacteria</taxon>
        <taxon>Pseudomonadati</taxon>
        <taxon>Pseudomonadota</taxon>
        <taxon>Betaproteobacteria</taxon>
        <taxon>Neisseriales</taxon>
        <taxon>Neisseriaceae</taxon>
        <taxon>Morococcus</taxon>
    </lineage>
</organism>
<comment type="caution">
    <text evidence="1">The sequence shown here is derived from an EMBL/GenBank/DDBJ whole genome shotgun (WGS) entry which is preliminary data.</text>
</comment>
<protein>
    <submittedName>
        <fullName evidence="1">Rho beta-crystallin</fullName>
    </submittedName>
</protein>
<proteinExistence type="predicted"/>
<evidence type="ECO:0000313" key="2">
    <source>
        <dbReference type="Proteomes" id="UP000031390"/>
    </source>
</evidence>
<evidence type="ECO:0000313" key="1">
    <source>
        <dbReference type="EMBL" id="KIC12662.1"/>
    </source>
</evidence>
<sequence>MKGEFGYWMTSILPPVFGSGKWRIIAKRSSENFQTTFCVVET</sequence>
<name>A0A0C1HEU2_9NEIS</name>
<dbReference type="EMBL" id="JUFZ01000015">
    <property type="protein sequence ID" value="KIC12662.1"/>
    <property type="molecule type" value="Genomic_DNA"/>
</dbReference>